<dbReference type="Pfam" id="PF12833">
    <property type="entry name" value="HTH_18"/>
    <property type="match status" value="1"/>
</dbReference>
<dbReference type="InterPro" id="IPR003313">
    <property type="entry name" value="AraC-bd"/>
</dbReference>
<sequence>MSAWRPPVPGVAEVFHAHFTDHVYPMHAHATWTLLIVDNGAVRYDLDRHEHGALTDLVTLLPPDVPHNGRSANPADPEGFRKRVLYLDRDSLGTDLIGAAVDQPAFADPLLRHRIHQLHRTLRTPGEELEAESRLTVVRERLRERLAVPALSESSSEPAFPSASASASASAASLLRDLMDSRIVEGVSLEAAAAELHFHPAHLIRSFTREYGMAPHRYLTSRRVDLARGLLLTGMPPARAATASGFWDQSHLARHFKRVVGVSPGRFAVP</sequence>
<evidence type="ECO:0000313" key="6">
    <source>
        <dbReference type="Proteomes" id="UP001500751"/>
    </source>
</evidence>
<dbReference type="InterPro" id="IPR009057">
    <property type="entry name" value="Homeodomain-like_sf"/>
</dbReference>
<keyword evidence="1" id="KW-0805">Transcription regulation</keyword>
<reference evidence="6" key="1">
    <citation type="journal article" date="2019" name="Int. J. Syst. Evol. Microbiol.">
        <title>The Global Catalogue of Microorganisms (GCM) 10K type strain sequencing project: providing services to taxonomists for standard genome sequencing and annotation.</title>
        <authorList>
            <consortium name="The Broad Institute Genomics Platform"/>
            <consortium name="The Broad Institute Genome Sequencing Center for Infectious Disease"/>
            <person name="Wu L."/>
            <person name="Ma J."/>
        </authorList>
    </citation>
    <scope>NUCLEOTIDE SEQUENCE [LARGE SCALE GENOMIC DNA]</scope>
    <source>
        <strain evidence="6">JCM 16014</strain>
    </source>
</reference>
<keyword evidence="3" id="KW-0804">Transcription</keyword>
<dbReference type="SUPFAM" id="SSF51215">
    <property type="entry name" value="Regulatory protein AraC"/>
    <property type="match status" value="1"/>
</dbReference>
<dbReference type="Gene3D" id="1.10.10.60">
    <property type="entry name" value="Homeodomain-like"/>
    <property type="match status" value="1"/>
</dbReference>
<dbReference type="PROSITE" id="PS01124">
    <property type="entry name" value="HTH_ARAC_FAMILY_2"/>
    <property type="match status" value="1"/>
</dbReference>
<dbReference type="PANTHER" id="PTHR46796">
    <property type="entry name" value="HTH-TYPE TRANSCRIPTIONAL ACTIVATOR RHAS-RELATED"/>
    <property type="match status" value="1"/>
</dbReference>
<dbReference type="InterPro" id="IPR050204">
    <property type="entry name" value="AraC_XylS_family_regulators"/>
</dbReference>
<organism evidence="5 6">
    <name type="scientific">Catenulispora yoronensis</name>
    <dbReference type="NCBI Taxonomy" id="450799"/>
    <lineage>
        <taxon>Bacteria</taxon>
        <taxon>Bacillati</taxon>
        <taxon>Actinomycetota</taxon>
        <taxon>Actinomycetes</taxon>
        <taxon>Catenulisporales</taxon>
        <taxon>Catenulisporaceae</taxon>
        <taxon>Catenulispora</taxon>
    </lineage>
</organism>
<protein>
    <submittedName>
        <fullName evidence="5">AraC family transcriptional regulator</fullName>
    </submittedName>
</protein>
<name>A0ABP5GEC4_9ACTN</name>
<evidence type="ECO:0000256" key="3">
    <source>
        <dbReference type="ARBA" id="ARBA00023163"/>
    </source>
</evidence>
<dbReference type="Proteomes" id="UP001500751">
    <property type="component" value="Unassembled WGS sequence"/>
</dbReference>
<dbReference type="PANTHER" id="PTHR46796:SF2">
    <property type="entry name" value="TRANSCRIPTIONAL REGULATORY PROTEIN"/>
    <property type="match status" value="1"/>
</dbReference>
<feature type="domain" description="HTH araC/xylS-type" evidence="4">
    <location>
        <begin position="173"/>
        <end position="270"/>
    </location>
</feature>
<gene>
    <name evidence="5" type="ORF">GCM10009839_56080</name>
</gene>
<dbReference type="SMART" id="SM00342">
    <property type="entry name" value="HTH_ARAC"/>
    <property type="match status" value="1"/>
</dbReference>
<dbReference type="EMBL" id="BAAAQN010000038">
    <property type="protein sequence ID" value="GAA2045023.1"/>
    <property type="molecule type" value="Genomic_DNA"/>
</dbReference>
<dbReference type="InterPro" id="IPR018060">
    <property type="entry name" value="HTH_AraC"/>
</dbReference>
<comment type="caution">
    <text evidence="5">The sequence shown here is derived from an EMBL/GenBank/DDBJ whole genome shotgun (WGS) entry which is preliminary data.</text>
</comment>
<evidence type="ECO:0000256" key="2">
    <source>
        <dbReference type="ARBA" id="ARBA00023125"/>
    </source>
</evidence>
<evidence type="ECO:0000313" key="5">
    <source>
        <dbReference type="EMBL" id="GAA2045023.1"/>
    </source>
</evidence>
<evidence type="ECO:0000256" key="1">
    <source>
        <dbReference type="ARBA" id="ARBA00023015"/>
    </source>
</evidence>
<accession>A0ABP5GEC4</accession>
<keyword evidence="2" id="KW-0238">DNA-binding</keyword>
<proteinExistence type="predicted"/>
<dbReference type="SUPFAM" id="SSF46689">
    <property type="entry name" value="Homeodomain-like"/>
    <property type="match status" value="2"/>
</dbReference>
<keyword evidence="6" id="KW-1185">Reference proteome</keyword>
<dbReference type="InterPro" id="IPR037923">
    <property type="entry name" value="HTH-like"/>
</dbReference>
<evidence type="ECO:0000259" key="4">
    <source>
        <dbReference type="PROSITE" id="PS01124"/>
    </source>
</evidence>
<dbReference type="Pfam" id="PF02311">
    <property type="entry name" value="AraC_binding"/>
    <property type="match status" value="1"/>
</dbReference>